<evidence type="ECO:0000259" key="3">
    <source>
        <dbReference type="SMART" id="SM00662"/>
    </source>
</evidence>
<organism evidence="4">
    <name type="scientific">Trepomonas sp. PC1</name>
    <dbReference type="NCBI Taxonomy" id="1076344"/>
    <lineage>
        <taxon>Eukaryota</taxon>
        <taxon>Metamonada</taxon>
        <taxon>Diplomonadida</taxon>
        <taxon>Hexamitidae</taxon>
        <taxon>Hexamitinae</taxon>
        <taxon>Trepomonas</taxon>
    </lineage>
</organism>
<dbReference type="Gene3D" id="3.30.1360.10">
    <property type="entry name" value="RNA polymerase, RBP11-like subunit"/>
    <property type="match status" value="1"/>
</dbReference>
<dbReference type="InterPro" id="IPR011263">
    <property type="entry name" value="DNA-dir_RNA_pol_RpoA/D/Rpb3"/>
</dbReference>
<name>A0A146K7U4_9EUKA</name>
<evidence type="ECO:0000256" key="2">
    <source>
        <dbReference type="ARBA" id="ARBA00023163"/>
    </source>
</evidence>
<dbReference type="Gene3D" id="2.170.120.12">
    <property type="entry name" value="DNA-directed RNA polymerase, insert domain"/>
    <property type="match status" value="1"/>
</dbReference>
<dbReference type="PANTHER" id="PTHR11800">
    <property type="entry name" value="DNA-DIRECTED RNA POLYMERASE"/>
    <property type="match status" value="1"/>
</dbReference>
<dbReference type="Gene3D" id="3.30.70.20">
    <property type="match status" value="1"/>
</dbReference>
<dbReference type="SMART" id="SM00662">
    <property type="entry name" value="RPOLD"/>
    <property type="match status" value="1"/>
</dbReference>
<dbReference type="GO" id="GO:0005665">
    <property type="term" value="C:RNA polymerase II, core complex"/>
    <property type="evidence" value="ECO:0007669"/>
    <property type="project" value="TreeGrafter"/>
</dbReference>
<dbReference type="SUPFAM" id="SSF55257">
    <property type="entry name" value="RBP11-like subunits of RNA polymerase"/>
    <property type="match status" value="1"/>
</dbReference>
<dbReference type="InterPro" id="IPR036643">
    <property type="entry name" value="RNApol_insert_sf"/>
</dbReference>
<protein>
    <submittedName>
        <fullName evidence="4">DNA-directed RNA polymerase RPB3</fullName>
    </submittedName>
</protein>
<evidence type="ECO:0000313" key="4">
    <source>
        <dbReference type="EMBL" id="JAP91666.1"/>
    </source>
</evidence>
<dbReference type="PANTHER" id="PTHR11800:SF2">
    <property type="entry name" value="DNA-DIRECTED RNA POLYMERASE II SUBUNIT RPB3"/>
    <property type="match status" value="1"/>
</dbReference>
<feature type="domain" description="DNA-directed RNA polymerase RpoA/D/Rpb3-type" evidence="3">
    <location>
        <begin position="15"/>
        <end position="315"/>
    </location>
</feature>
<dbReference type="SUPFAM" id="SSF56553">
    <property type="entry name" value="Insert subdomain of RNA polymerase alpha subunit"/>
    <property type="match status" value="1"/>
</dbReference>
<accession>A0A146K7U4</accession>
<sequence length="334" mass="38049">QFNPQFSLQHLEQDHDLLHMENIPIEYANGLRRALHSEAPTVCLDKIAFTANTSSITEEMIAQRLGMLPIYVEKQRFDMMQYFYNCESIATDQHHIDLDQEKVCESCMAFCSLDVTNTTSDYLMVTDRHIQFKDSSFQAFSSFKNCSPIPIVKLGPTQKVAFRAVLYKGKGRIHAKWSPVAACPLQPVIKLNVQNVEKLLEMPQCKDQIISYLKEVCCRGCFVIQNQNLIKIDSDRCILCDDCVRKPFECDFDGEAEYPFQVKDGKLVLTKVIKTELIEKQFNLHVESIGVQSPKEILDNAIGELIKQLDHIKDLPGFEQVSGGVLEVVEDGFM</sequence>
<evidence type="ECO:0000256" key="1">
    <source>
        <dbReference type="ARBA" id="ARBA00022478"/>
    </source>
</evidence>
<dbReference type="GO" id="GO:0046983">
    <property type="term" value="F:protein dimerization activity"/>
    <property type="evidence" value="ECO:0007669"/>
    <property type="project" value="InterPro"/>
</dbReference>
<dbReference type="EMBL" id="GDID01004940">
    <property type="protein sequence ID" value="JAP91666.1"/>
    <property type="molecule type" value="Transcribed_RNA"/>
</dbReference>
<proteinExistence type="predicted"/>
<keyword evidence="1 4" id="KW-0240">DNA-directed RNA polymerase</keyword>
<feature type="non-terminal residue" evidence="4">
    <location>
        <position position="1"/>
    </location>
</feature>
<dbReference type="AlphaFoldDB" id="A0A146K7U4"/>
<keyword evidence="2" id="KW-0804">Transcription</keyword>
<gene>
    <name evidence="4" type="ORF">TPC1_16648</name>
</gene>
<reference evidence="4" key="1">
    <citation type="submission" date="2015-07" db="EMBL/GenBank/DDBJ databases">
        <title>Adaptation to a free-living lifestyle via gene acquisitions in the diplomonad Trepomonas sp. PC1.</title>
        <authorList>
            <person name="Xu F."/>
            <person name="Jerlstrom-Hultqvist J."/>
            <person name="Kolisko M."/>
            <person name="Simpson A.G.B."/>
            <person name="Roger A.J."/>
            <person name="Svard S.G."/>
            <person name="Andersson J.O."/>
        </authorList>
    </citation>
    <scope>NUCLEOTIDE SEQUENCE</scope>
    <source>
        <strain evidence="4">PC1</strain>
    </source>
</reference>
<dbReference type="Pfam" id="PF01193">
    <property type="entry name" value="RNA_pol_L"/>
    <property type="match status" value="1"/>
</dbReference>
<dbReference type="GO" id="GO:0003899">
    <property type="term" value="F:DNA-directed RNA polymerase activity"/>
    <property type="evidence" value="ECO:0007669"/>
    <property type="project" value="InterPro"/>
</dbReference>
<dbReference type="InterPro" id="IPR050518">
    <property type="entry name" value="Rpo3/RPB3_RNA_Pol_subunit"/>
</dbReference>
<dbReference type="InterPro" id="IPR036603">
    <property type="entry name" value="RBP11-like"/>
</dbReference>
<dbReference type="GO" id="GO:0006366">
    <property type="term" value="P:transcription by RNA polymerase II"/>
    <property type="evidence" value="ECO:0007669"/>
    <property type="project" value="TreeGrafter"/>
</dbReference>